<dbReference type="Proteomes" id="UP001497516">
    <property type="component" value="Chromosome 1"/>
</dbReference>
<protein>
    <submittedName>
        <fullName evidence="2">Uncharacterized protein</fullName>
    </submittedName>
</protein>
<evidence type="ECO:0000313" key="2">
    <source>
        <dbReference type="EMBL" id="CAL1354767.1"/>
    </source>
</evidence>
<gene>
    <name evidence="2" type="ORF">LTRI10_LOCUS2557</name>
</gene>
<organism evidence="2 3">
    <name type="scientific">Linum trigynum</name>
    <dbReference type="NCBI Taxonomy" id="586398"/>
    <lineage>
        <taxon>Eukaryota</taxon>
        <taxon>Viridiplantae</taxon>
        <taxon>Streptophyta</taxon>
        <taxon>Embryophyta</taxon>
        <taxon>Tracheophyta</taxon>
        <taxon>Spermatophyta</taxon>
        <taxon>Magnoliopsida</taxon>
        <taxon>eudicotyledons</taxon>
        <taxon>Gunneridae</taxon>
        <taxon>Pentapetalae</taxon>
        <taxon>rosids</taxon>
        <taxon>fabids</taxon>
        <taxon>Malpighiales</taxon>
        <taxon>Linaceae</taxon>
        <taxon>Linum</taxon>
    </lineage>
</organism>
<dbReference type="EMBL" id="OZ034813">
    <property type="protein sequence ID" value="CAL1354767.1"/>
    <property type="molecule type" value="Genomic_DNA"/>
</dbReference>
<accession>A0AAV2CFL1</accession>
<dbReference type="AlphaFoldDB" id="A0AAV2CFL1"/>
<sequence length="68" mass="7428">MILVQSSNGLLNVLKVLQKADHFWSASQQDCSRLELSAGRRNDLEGIHNPKFAGSSQPNGYEGLTRSG</sequence>
<reference evidence="2 3" key="1">
    <citation type="submission" date="2024-04" db="EMBL/GenBank/DDBJ databases">
        <authorList>
            <person name="Fracassetti M."/>
        </authorList>
    </citation>
    <scope>NUCLEOTIDE SEQUENCE [LARGE SCALE GENOMIC DNA]</scope>
</reference>
<keyword evidence="3" id="KW-1185">Reference proteome</keyword>
<name>A0AAV2CFL1_9ROSI</name>
<proteinExistence type="predicted"/>
<feature type="region of interest" description="Disordered" evidence="1">
    <location>
        <begin position="45"/>
        <end position="68"/>
    </location>
</feature>
<evidence type="ECO:0000256" key="1">
    <source>
        <dbReference type="SAM" id="MobiDB-lite"/>
    </source>
</evidence>
<evidence type="ECO:0000313" key="3">
    <source>
        <dbReference type="Proteomes" id="UP001497516"/>
    </source>
</evidence>